<reference evidence="2" key="1">
    <citation type="journal article" date="2019" name="Int. J. Syst. Evol. Microbiol.">
        <title>The Global Catalogue of Microorganisms (GCM) 10K type strain sequencing project: providing services to taxonomists for standard genome sequencing and annotation.</title>
        <authorList>
            <consortium name="The Broad Institute Genomics Platform"/>
            <consortium name="The Broad Institute Genome Sequencing Center for Infectious Disease"/>
            <person name="Wu L."/>
            <person name="Ma J."/>
        </authorList>
    </citation>
    <scope>NUCLEOTIDE SEQUENCE [LARGE SCALE GENOMIC DNA]</scope>
    <source>
        <strain evidence="2">JCM 19129</strain>
    </source>
</reference>
<evidence type="ECO:0000313" key="1">
    <source>
        <dbReference type="EMBL" id="GAA4923633.1"/>
    </source>
</evidence>
<keyword evidence="2" id="KW-1185">Reference proteome</keyword>
<comment type="caution">
    <text evidence="1">The sequence shown here is derived from an EMBL/GenBank/DDBJ whole genome shotgun (WGS) entry which is preliminary data.</text>
</comment>
<accession>A0ABP9G2X4</accession>
<dbReference type="RefSeq" id="WP_345477958.1">
    <property type="nucleotide sequence ID" value="NZ_BAABLW010000007.1"/>
</dbReference>
<gene>
    <name evidence="1" type="ORF">GCM10025790_20970</name>
</gene>
<protein>
    <submittedName>
        <fullName evidence="1">Uncharacterized protein</fullName>
    </submittedName>
</protein>
<evidence type="ECO:0000313" key="2">
    <source>
        <dbReference type="Proteomes" id="UP001500368"/>
    </source>
</evidence>
<name>A0ABP9G2X4_9MICC</name>
<proteinExistence type="predicted"/>
<sequence>MTSCSNSTPEQAVASFYSQLGHERGESWAQIRDDYEPILDLVDTENLDDEQVEALLAASARLGEVIEASGVEFDVELIDDSGSYAEVLLLDDDGHELGTHQLHHENRWIIDPDTLIVHDSAAISHLMEHAGHGHDHEH</sequence>
<dbReference type="EMBL" id="BAABLW010000007">
    <property type="protein sequence ID" value="GAA4923633.1"/>
    <property type="molecule type" value="Genomic_DNA"/>
</dbReference>
<dbReference type="Proteomes" id="UP001500368">
    <property type="component" value="Unassembled WGS sequence"/>
</dbReference>
<organism evidence="1 2">
    <name type="scientific">Nesterenkonia rhizosphaerae</name>
    <dbReference type="NCBI Taxonomy" id="1348272"/>
    <lineage>
        <taxon>Bacteria</taxon>
        <taxon>Bacillati</taxon>
        <taxon>Actinomycetota</taxon>
        <taxon>Actinomycetes</taxon>
        <taxon>Micrococcales</taxon>
        <taxon>Micrococcaceae</taxon>
        <taxon>Nesterenkonia</taxon>
    </lineage>
</organism>